<comment type="caution">
    <text evidence="1">The sequence shown here is derived from an EMBL/GenBank/DDBJ whole genome shotgun (WGS) entry which is preliminary data.</text>
</comment>
<dbReference type="PANTHER" id="PTHR33240:SF15">
    <property type="entry name" value="GAG-PRO-LIKE PROTEIN"/>
    <property type="match status" value="1"/>
</dbReference>
<proteinExistence type="predicted"/>
<reference evidence="1" key="1">
    <citation type="submission" date="2019-11" db="EMBL/GenBank/DDBJ databases">
        <authorList>
            <person name="Liu Y."/>
            <person name="Hou J."/>
            <person name="Li T.-Q."/>
            <person name="Guan C.-H."/>
            <person name="Wu X."/>
            <person name="Wu H.-Z."/>
            <person name="Ling F."/>
            <person name="Zhang R."/>
            <person name="Shi X.-G."/>
            <person name="Ren J.-P."/>
            <person name="Chen E.-F."/>
            <person name="Sun J.-M."/>
        </authorList>
    </citation>
    <scope>NUCLEOTIDE SEQUENCE</scope>
    <source>
        <strain evidence="1">Adult_tree_wgs_1</strain>
        <tissue evidence="1">Leaves</tissue>
    </source>
</reference>
<dbReference type="SUPFAM" id="SSF50630">
    <property type="entry name" value="Acid proteases"/>
    <property type="match status" value="1"/>
</dbReference>
<keyword evidence="2" id="KW-1185">Reference proteome</keyword>
<sequence length="198" mass="22453">MVIQPSSKCKMDAHHTWEITFTDWDMEGLPLPHNDALVLSIPFQRKMVRRVLVDQGSSTEILYYSAFKALDLSRDQLSPVDTPLVGFTGISVYPLGKIVLSVFAGSVQLDVEFIVVNSPSPYIAILGRNWLHGMKAVWPTLYQCVRFIGESRRQETIRGNQMAFKKYFVNSFCGNGKQRRFSGLRSPSYQRGACPVRM</sequence>
<dbReference type="Proteomes" id="UP000626092">
    <property type="component" value="Unassembled WGS sequence"/>
</dbReference>
<dbReference type="Gene3D" id="2.40.70.10">
    <property type="entry name" value="Acid Proteases"/>
    <property type="match status" value="1"/>
</dbReference>
<dbReference type="InterPro" id="IPR021109">
    <property type="entry name" value="Peptidase_aspartic_dom_sf"/>
</dbReference>
<protein>
    <recommendedName>
        <fullName evidence="3">Peptidase A2 domain-containing protein</fullName>
    </recommendedName>
</protein>
<name>A0A834GQF4_RHOSS</name>
<evidence type="ECO:0000313" key="2">
    <source>
        <dbReference type="Proteomes" id="UP000626092"/>
    </source>
</evidence>
<dbReference type="EMBL" id="WJXA01000007">
    <property type="protein sequence ID" value="KAF7138339.1"/>
    <property type="molecule type" value="Genomic_DNA"/>
</dbReference>
<dbReference type="AlphaFoldDB" id="A0A834GQF4"/>
<dbReference type="PANTHER" id="PTHR33240">
    <property type="entry name" value="OS08G0508500 PROTEIN"/>
    <property type="match status" value="1"/>
</dbReference>
<dbReference type="OrthoDB" id="2919534at2759"/>
<accession>A0A834GQF4</accession>
<evidence type="ECO:0008006" key="3">
    <source>
        <dbReference type="Google" id="ProtNLM"/>
    </source>
</evidence>
<evidence type="ECO:0000313" key="1">
    <source>
        <dbReference type="EMBL" id="KAF7138339.1"/>
    </source>
</evidence>
<organism evidence="1 2">
    <name type="scientific">Rhododendron simsii</name>
    <name type="common">Sims's rhododendron</name>
    <dbReference type="NCBI Taxonomy" id="118357"/>
    <lineage>
        <taxon>Eukaryota</taxon>
        <taxon>Viridiplantae</taxon>
        <taxon>Streptophyta</taxon>
        <taxon>Embryophyta</taxon>
        <taxon>Tracheophyta</taxon>
        <taxon>Spermatophyta</taxon>
        <taxon>Magnoliopsida</taxon>
        <taxon>eudicotyledons</taxon>
        <taxon>Gunneridae</taxon>
        <taxon>Pentapetalae</taxon>
        <taxon>asterids</taxon>
        <taxon>Ericales</taxon>
        <taxon>Ericaceae</taxon>
        <taxon>Ericoideae</taxon>
        <taxon>Rhodoreae</taxon>
        <taxon>Rhododendron</taxon>
    </lineage>
</organism>
<gene>
    <name evidence="1" type="ORF">RHSIM_Rhsim07G0161900</name>
</gene>
<dbReference type="CDD" id="cd00303">
    <property type="entry name" value="retropepsin_like"/>
    <property type="match status" value="1"/>
</dbReference>